<dbReference type="PANTHER" id="PTHR48010:SF58">
    <property type="entry name" value="RECEPTOR PROTEIN KINASE-LIKE PROTEIN ZAR1"/>
    <property type="match status" value="1"/>
</dbReference>
<keyword evidence="6" id="KW-1185">Reference proteome</keyword>
<evidence type="ECO:0000256" key="4">
    <source>
        <dbReference type="SAM" id="Phobius"/>
    </source>
</evidence>
<keyword evidence="4" id="KW-0472">Membrane</keyword>
<keyword evidence="1" id="KW-0433">Leucine-rich repeat</keyword>
<dbReference type="InterPro" id="IPR032675">
    <property type="entry name" value="LRR_dom_sf"/>
</dbReference>
<sequence>MKLEDADSESVRQKMRQTHLDDLENAFKDEGPLNDSSETEQTESDIYIAPGVKKVGESDDDENKQKATAGEAPTSKGLTADDIFGPDENSDDTLPYPDQQDFVPFPKKMENLPYPQAGSNNTFNPNSIEGRRNSQISFTGRSANYRGNYWNNQQYRRYYIVCGLIFFAIVGLVLAILIGGGPVVIDPKNNSTRTIDPEDTTAWGVTFAKGVDLINDSGVSSPIKLSRECRHRLCGGKGNYAGLDHREMVMYYLIFGDLTFKTMAMNQNFENEEYAIQRYILTLFAFETGLEKSPDGAWVLNTWKESARWLDGNDHCEWFGVTCTETEAFVKAKDFAQFMSTSQSNGRQETDKMVTAISLNQNGLEGSLIKEVYSLRHLQYLELWQALLTGNLSKDIRHLPDLKRLWLHETGNLVGSIPEELGLLTNLESVFLGGNQLEGPLPPIQNLKKLNTFAVHGNNMQGEIPGSYMHLQSLERLFLDQNNFNGKLPIGLALLPKMRDFRLNDNEFTGSIPVQYGALRNLEVFYVSNNDLTGELSDALVLDWTKMTHFSISNNRISGKIPPRMAGMQQLVKLELSKNQMTGPIPSWFASFANLETLSLDQNKFSGTLPNVFTGPKIKKLGLVDNQFVGFISKALCDATTYISADCEANGEVQCAEGCCSCCSVTDCATFKEKSEEEN</sequence>
<keyword evidence="2" id="KW-0677">Repeat</keyword>
<proteinExistence type="predicted"/>
<evidence type="ECO:0000256" key="3">
    <source>
        <dbReference type="SAM" id="MobiDB-lite"/>
    </source>
</evidence>
<dbReference type="Gene3D" id="3.80.10.10">
    <property type="entry name" value="Ribonuclease Inhibitor"/>
    <property type="match status" value="3"/>
</dbReference>
<dbReference type="AlphaFoldDB" id="A0AAD3D1L2"/>
<dbReference type="InterPro" id="IPR050994">
    <property type="entry name" value="At_inactive_RLKs"/>
</dbReference>
<dbReference type="InterPro" id="IPR001611">
    <property type="entry name" value="Leu-rich_rpt"/>
</dbReference>
<protein>
    <recommendedName>
        <fullName evidence="7">Leucine-rich repeat-containing N-terminal plant-type domain-containing protein</fullName>
    </recommendedName>
</protein>
<dbReference type="SUPFAM" id="SSF52058">
    <property type="entry name" value="L domain-like"/>
    <property type="match status" value="1"/>
</dbReference>
<evidence type="ECO:0000256" key="2">
    <source>
        <dbReference type="ARBA" id="ARBA00022737"/>
    </source>
</evidence>
<feature type="transmembrane region" description="Helical" evidence="4">
    <location>
        <begin position="158"/>
        <end position="185"/>
    </location>
</feature>
<gene>
    <name evidence="5" type="ORF">CTEN210_12418</name>
</gene>
<keyword evidence="4" id="KW-1133">Transmembrane helix</keyword>
<organism evidence="5 6">
    <name type="scientific">Chaetoceros tenuissimus</name>
    <dbReference type="NCBI Taxonomy" id="426638"/>
    <lineage>
        <taxon>Eukaryota</taxon>
        <taxon>Sar</taxon>
        <taxon>Stramenopiles</taxon>
        <taxon>Ochrophyta</taxon>
        <taxon>Bacillariophyta</taxon>
        <taxon>Coscinodiscophyceae</taxon>
        <taxon>Chaetocerotophycidae</taxon>
        <taxon>Chaetocerotales</taxon>
        <taxon>Chaetocerotaceae</taxon>
        <taxon>Chaetoceros</taxon>
    </lineage>
</organism>
<name>A0AAD3D1L2_9STRA</name>
<evidence type="ECO:0000313" key="6">
    <source>
        <dbReference type="Proteomes" id="UP001054902"/>
    </source>
</evidence>
<dbReference type="EMBL" id="BLLK01000051">
    <property type="protein sequence ID" value="GFH55942.1"/>
    <property type="molecule type" value="Genomic_DNA"/>
</dbReference>
<keyword evidence="4" id="KW-0812">Transmembrane</keyword>
<feature type="region of interest" description="Disordered" evidence="3">
    <location>
        <begin position="1"/>
        <end position="100"/>
    </location>
</feature>
<accession>A0AAD3D1L2</accession>
<comment type="caution">
    <text evidence="5">The sequence shown here is derived from an EMBL/GenBank/DDBJ whole genome shotgun (WGS) entry which is preliminary data.</text>
</comment>
<dbReference type="FunFam" id="3.80.10.10:FF:000041">
    <property type="entry name" value="LRR receptor-like serine/threonine-protein kinase ERECTA"/>
    <property type="match status" value="1"/>
</dbReference>
<reference evidence="5 6" key="1">
    <citation type="journal article" date="2021" name="Sci. Rep.">
        <title>The genome of the diatom Chaetoceros tenuissimus carries an ancient integrated fragment of an extant virus.</title>
        <authorList>
            <person name="Hongo Y."/>
            <person name="Kimura K."/>
            <person name="Takaki Y."/>
            <person name="Yoshida Y."/>
            <person name="Baba S."/>
            <person name="Kobayashi G."/>
            <person name="Nagasaki K."/>
            <person name="Hano T."/>
            <person name="Tomaru Y."/>
        </authorList>
    </citation>
    <scope>NUCLEOTIDE SEQUENCE [LARGE SCALE GENOMIC DNA]</scope>
    <source>
        <strain evidence="5 6">NIES-3715</strain>
    </source>
</reference>
<evidence type="ECO:0000256" key="1">
    <source>
        <dbReference type="ARBA" id="ARBA00022614"/>
    </source>
</evidence>
<feature type="compositionally biased region" description="Basic and acidic residues" evidence="3">
    <location>
        <begin position="1"/>
        <end position="31"/>
    </location>
</feature>
<evidence type="ECO:0008006" key="7">
    <source>
        <dbReference type="Google" id="ProtNLM"/>
    </source>
</evidence>
<dbReference type="PANTHER" id="PTHR48010">
    <property type="entry name" value="OS05G0588300 PROTEIN"/>
    <property type="match status" value="1"/>
</dbReference>
<evidence type="ECO:0000313" key="5">
    <source>
        <dbReference type="EMBL" id="GFH55942.1"/>
    </source>
</evidence>
<dbReference type="Proteomes" id="UP001054902">
    <property type="component" value="Unassembled WGS sequence"/>
</dbReference>
<dbReference type="Pfam" id="PF00560">
    <property type="entry name" value="LRR_1"/>
    <property type="match status" value="1"/>
</dbReference>
<dbReference type="Pfam" id="PF13855">
    <property type="entry name" value="LRR_8"/>
    <property type="match status" value="1"/>
</dbReference>